<dbReference type="PANTHER" id="PTHR18964:SF146">
    <property type="entry name" value="POLYPHOSPHATE GLUCOKINASE"/>
    <property type="match status" value="1"/>
</dbReference>
<dbReference type="NCBIfam" id="NF045942">
    <property type="entry name" value="PolPhglucPhase"/>
    <property type="match status" value="1"/>
</dbReference>
<dbReference type="EMBL" id="JBHMCE010000010">
    <property type="protein sequence ID" value="MFB9531327.1"/>
    <property type="molecule type" value="Genomic_DNA"/>
</dbReference>
<accession>A0ABV5Q760</accession>
<dbReference type="RefSeq" id="WP_346116922.1">
    <property type="nucleotide sequence ID" value="NZ_BAAAXC010000004.1"/>
</dbReference>
<comment type="similarity">
    <text evidence="1">Belongs to the ROK (NagC/XylR) family.</text>
</comment>
<evidence type="ECO:0000313" key="2">
    <source>
        <dbReference type="EMBL" id="MFB9531327.1"/>
    </source>
</evidence>
<dbReference type="Gene3D" id="3.30.420.40">
    <property type="match status" value="2"/>
</dbReference>
<gene>
    <name evidence="2" type="primary">ppgK</name>
    <name evidence="2" type="ORF">ACFFRN_32410</name>
</gene>
<evidence type="ECO:0000256" key="1">
    <source>
        <dbReference type="ARBA" id="ARBA00006479"/>
    </source>
</evidence>
<dbReference type="Proteomes" id="UP001589646">
    <property type="component" value="Unassembled WGS sequence"/>
</dbReference>
<evidence type="ECO:0000313" key="3">
    <source>
        <dbReference type="Proteomes" id="UP001589646"/>
    </source>
</evidence>
<reference evidence="2 3" key="1">
    <citation type="submission" date="2024-09" db="EMBL/GenBank/DDBJ databases">
        <authorList>
            <person name="Sun Q."/>
            <person name="Mori K."/>
        </authorList>
    </citation>
    <scope>NUCLEOTIDE SEQUENCE [LARGE SCALE GENOMIC DNA]</scope>
    <source>
        <strain evidence="2 3">JCM 3323</strain>
    </source>
</reference>
<dbReference type="InterPro" id="IPR000600">
    <property type="entry name" value="ROK"/>
</dbReference>
<comment type="caution">
    <text evidence="2">The sequence shown here is derived from an EMBL/GenBank/DDBJ whole genome shotgun (WGS) entry which is preliminary data.</text>
</comment>
<dbReference type="Pfam" id="PF00480">
    <property type="entry name" value="ROK"/>
    <property type="match status" value="1"/>
</dbReference>
<dbReference type="InterPro" id="IPR043129">
    <property type="entry name" value="ATPase_NBD"/>
</dbReference>
<keyword evidence="3" id="KW-1185">Reference proteome</keyword>
<proteinExistence type="inferred from homology"/>
<dbReference type="PANTHER" id="PTHR18964">
    <property type="entry name" value="ROK (REPRESSOR, ORF, KINASE) FAMILY"/>
    <property type="match status" value="1"/>
</dbReference>
<name>A0ABV5Q760_9ACTN</name>
<dbReference type="SUPFAM" id="SSF53067">
    <property type="entry name" value="Actin-like ATPase domain"/>
    <property type="match status" value="1"/>
</dbReference>
<dbReference type="CDD" id="cd24058">
    <property type="entry name" value="ASKHA_NBD_ROK_PPGK"/>
    <property type="match status" value="1"/>
</dbReference>
<keyword evidence="2" id="KW-0808">Transferase</keyword>
<protein>
    <submittedName>
        <fullName evidence="2">Polyphosphate--glucose phosphotransferase</fullName>
        <ecNumber evidence="2">2.7.1.63</ecNumber>
    </submittedName>
</protein>
<dbReference type="EC" id="2.7.1.63" evidence="2"/>
<sequence length="245" mass="26071">MDVLGIDIGGSGIKGAPVDLEKGRLSAERLRIPTPQPAKPEDVAEVVAQIVKHFEWKGPFGVTFPGVVVDDVVRTAANVHHSWVGVDAAELFGGATVLNDADAAGLAEMRYGEGRGRKGSVLMLTFGTGIGSALFVDGILVPNTELGHLELHGKDAEHRASDRAREDHNLSWEKWAERVEEYLRHVEMLFSPALIVLGGGVSKKADKFLPHVKLDTPVVPAALQNEAGIIGAALATREGSQALPT</sequence>
<organism evidence="2 3">
    <name type="scientific">Nonomuraea roseola</name>
    <dbReference type="NCBI Taxonomy" id="46179"/>
    <lineage>
        <taxon>Bacteria</taxon>
        <taxon>Bacillati</taxon>
        <taxon>Actinomycetota</taxon>
        <taxon>Actinomycetes</taxon>
        <taxon>Streptosporangiales</taxon>
        <taxon>Streptosporangiaceae</taxon>
        <taxon>Nonomuraea</taxon>
    </lineage>
</organism>
<dbReference type="GO" id="GO:0047330">
    <property type="term" value="F:polyphosphate-glucose phosphotransferase activity"/>
    <property type="evidence" value="ECO:0007669"/>
    <property type="project" value="UniProtKB-EC"/>
</dbReference>